<dbReference type="AlphaFoldDB" id="A0A3E2WYK2"/>
<keyword evidence="4 6" id="KW-1133">Transmembrane helix</keyword>
<dbReference type="InterPro" id="IPR001851">
    <property type="entry name" value="ABC_transp_permease"/>
</dbReference>
<feature type="transmembrane region" description="Helical" evidence="6">
    <location>
        <begin position="274"/>
        <end position="292"/>
    </location>
</feature>
<keyword evidence="3 6" id="KW-0812">Transmembrane</keyword>
<protein>
    <submittedName>
        <fullName evidence="7">ABC transporter permease</fullName>
    </submittedName>
</protein>
<evidence type="ECO:0000256" key="6">
    <source>
        <dbReference type="SAM" id="Phobius"/>
    </source>
</evidence>
<organism evidence="7 8">
    <name type="scientific">Hungatella hathewayi</name>
    <dbReference type="NCBI Taxonomy" id="154046"/>
    <lineage>
        <taxon>Bacteria</taxon>
        <taxon>Bacillati</taxon>
        <taxon>Bacillota</taxon>
        <taxon>Clostridia</taxon>
        <taxon>Lachnospirales</taxon>
        <taxon>Lachnospiraceae</taxon>
        <taxon>Hungatella</taxon>
    </lineage>
</organism>
<dbReference type="PANTHER" id="PTHR32196">
    <property type="entry name" value="ABC TRANSPORTER PERMEASE PROTEIN YPHD-RELATED-RELATED"/>
    <property type="match status" value="1"/>
</dbReference>
<evidence type="ECO:0000256" key="1">
    <source>
        <dbReference type="ARBA" id="ARBA00004651"/>
    </source>
</evidence>
<evidence type="ECO:0000256" key="4">
    <source>
        <dbReference type="ARBA" id="ARBA00022989"/>
    </source>
</evidence>
<evidence type="ECO:0000256" key="5">
    <source>
        <dbReference type="ARBA" id="ARBA00023136"/>
    </source>
</evidence>
<sequence>MPLGGRAEADMNMIKKLLKQREAAIVLIVLGLSIIMTIASSVFLTYQNIVALLLGMSIEVIIAVGMANLMASGGFDMSVGSILAFSGVCAGLVLKAGMPPIVAVVVGVVIGGLVGLFNGFIIAKLEINAFVTTLASLSLFRGLTLIVTRGQNVTGLGDAFNAIGQKVVLGVQAPIWYAIILVIIGDILMRHSRFFRQNYYIGGNEKSAKLSGIKVIKIKILNYVTVGLLAGFAGIVATARMGTASVQQGTGLELRVITAVIIGGASLQGGEGSVFGAFLGSLLMALITNSLTLLGVDIYWQTFVTGATLLTAVLIDQLGKKRKKM</sequence>
<dbReference type="CDD" id="cd06579">
    <property type="entry name" value="TM_PBP1_transp_AraH_like"/>
    <property type="match status" value="1"/>
</dbReference>
<dbReference type="Proteomes" id="UP000261111">
    <property type="component" value="Unassembled WGS sequence"/>
</dbReference>
<comment type="subcellular location">
    <subcellularLocation>
        <location evidence="1">Cell membrane</location>
        <topology evidence="1">Multi-pass membrane protein</topology>
    </subcellularLocation>
</comment>
<dbReference type="EMBL" id="QVIA01000008">
    <property type="protein sequence ID" value="RGC32674.1"/>
    <property type="molecule type" value="Genomic_DNA"/>
</dbReference>
<evidence type="ECO:0000313" key="8">
    <source>
        <dbReference type="Proteomes" id="UP000261111"/>
    </source>
</evidence>
<feature type="transmembrane region" description="Helical" evidence="6">
    <location>
        <begin position="220"/>
        <end position="239"/>
    </location>
</feature>
<accession>A0A3E2WYK2</accession>
<comment type="caution">
    <text evidence="7">The sequence shown here is derived from an EMBL/GenBank/DDBJ whole genome shotgun (WGS) entry which is preliminary data.</text>
</comment>
<keyword evidence="2" id="KW-1003">Cell membrane</keyword>
<feature type="transmembrane region" description="Helical" evidence="6">
    <location>
        <begin position="167"/>
        <end position="189"/>
    </location>
</feature>
<dbReference type="PANTHER" id="PTHR32196:SF72">
    <property type="entry name" value="RIBOSE IMPORT PERMEASE PROTEIN RBSC"/>
    <property type="match status" value="1"/>
</dbReference>
<feature type="transmembrane region" description="Helical" evidence="6">
    <location>
        <begin position="100"/>
        <end position="122"/>
    </location>
</feature>
<evidence type="ECO:0000256" key="3">
    <source>
        <dbReference type="ARBA" id="ARBA00022692"/>
    </source>
</evidence>
<feature type="transmembrane region" description="Helical" evidence="6">
    <location>
        <begin position="23"/>
        <end position="43"/>
    </location>
</feature>
<keyword evidence="5 6" id="KW-0472">Membrane</keyword>
<evidence type="ECO:0000313" key="7">
    <source>
        <dbReference type="EMBL" id="RGC32674.1"/>
    </source>
</evidence>
<proteinExistence type="predicted"/>
<feature type="transmembrane region" description="Helical" evidence="6">
    <location>
        <begin position="77"/>
        <end position="94"/>
    </location>
</feature>
<dbReference type="GO" id="GO:0022857">
    <property type="term" value="F:transmembrane transporter activity"/>
    <property type="evidence" value="ECO:0007669"/>
    <property type="project" value="InterPro"/>
</dbReference>
<gene>
    <name evidence="7" type="ORF">DWX41_08915</name>
</gene>
<feature type="transmembrane region" description="Helical" evidence="6">
    <location>
        <begin position="49"/>
        <end position="70"/>
    </location>
</feature>
<reference evidence="7 8" key="1">
    <citation type="submission" date="2018-08" db="EMBL/GenBank/DDBJ databases">
        <title>A genome reference for cultivated species of the human gut microbiota.</title>
        <authorList>
            <person name="Zou Y."/>
            <person name="Xue W."/>
            <person name="Luo G."/>
        </authorList>
    </citation>
    <scope>NUCLEOTIDE SEQUENCE [LARGE SCALE GENOMIC DNA]</scope>
    <source>
        <strain evidence="7 8">AF19-21</strain>
    </source>
</reference>
<name>A0A3E2WYK2_9FIRM</name>
<dbReference type="Pfam" id="PF02653">
    <property type="entry name" value="BPD_transp_2"/>
    <property type="match status" value="1"/>
</dbReference>
<evidence type="ECO:0000256" key="2">
    <source>
        <dbReference type="ARBA" id="ARBA00022475"/>
    </source>
</evidence>
<dbReference type="GO" id="GO:0005886">
    <property type="term" value="C:plasma membrane"/>
    <property type="evidence" value="ECO:0007669"/>
    <property type="project" value="UniProtKB-SubCell"/>
</dbReference>